<dbReference type="GO" id="GO:0004930">
    <property type="term" value="F:G protein-coupled receptor activity"/>
    <property type="evidence" value="ECO:0007669"/>
    <property type="project" value="UniProtKB-KW"/>
</dbReference>
<dbReference type="Gene3D" id="1.20.1070.10">
    <property type="entry name" value="Rhodopsin 7-helix transmembrane proteins"/>
    <property type="match status" value="1"/>
</dbReference>
<evidence type="ECO:0000256" key="6">
    <source>
        <dbReference type="RuleBase" id="RU000688"/>
    </source>
</evidence>
<feature type="transmembrane region" description="Helical" evidence="7">
    <location>
        <begin position="245"/>
        <end position="265"/>
    </location>
</feature>
<protein>
    <recommendedName>
        <fullName evidence="7">Olfactory receptor</fullName>
    </recommendedName>
</protein>
<dbReference type="PANTHER" id="PTHR26451:SF885">
    <property type="entry name" value="OLFACTORY RECEPTOR"/>
    <property type="match status" value="1"/>
</dbReference>
<keyword evidence="5 6" id="KW-0807">Transducer</keyword>
<dbReference type="SUPFAM" id="SSF81321">
    <property type="entry name" value="Family A G protein-coupled receptor-like"/>
    <property type="match status" value="2"/>
</dbReference>
<feature type="transmembrane region" description="Helical" evidence="7">
    <location>
        <begin position="22"/>
        <end position="44"/>
    </location>
</feature>
<dbReference type="GO" id="GO:0004984">
    <property type="term" value="F:olfactory receptor activity"/>
    <property type="evidence" value="ECO:0007669"/>
    <property type="project" value="InterPro"/>
</dbReference>
<dbReference type="Ensembl" id="ENSGMOT00000020000.2">
    <property type="protein sequence ID" value="ENSGMOP00000019523.2"/>
    <property type="gene ID" value="ENSGMOG00000026342.1"/>
</dbReference>
<evidence type="ECO:0000256" key="2">
    <source>
        <dbReference type="ARBA" id="ARBA00022692"/>
    </source>
</evidence>
<reference evidence="9" key="1">
    <citation type="submission" date="2025-08" db="UniProtKB">
        <authorList>
            <consortium name="Ensembl"/>
        </authorList>
    </citation>
    <scope>IDENTIFICATION</scope>
</reference>
<feature type="transmembrane region" description="Helical" evidence="7">
    <location>
        <begin position="56"/>
        <end position="80"/>
    </location>
</feature>
<feature type="domain" description="G-protein coupled receptors family 1 profile" evidence="8">
    <location>
        <begin position="38"/>
        <end position="301"/>
    </location>
</feature>
<dbReference type="InterPro" id="IPR052921">
    <property type="entry name" value="GPCR1_Superfamily_Member"/>
</dbReference>
<evidence type="ECO:0000256" key="5">
    <source>
        <dbReference type="ARBA" id="ARBA00023224"/>
    </source>
</evidence>
<evidence type="ECO:0000259" key="8">
    <source>
        <dbReference type="PROSITE" id="PS50262"/>
    </source>
</evidence>
<dbReference type="InterPro" id="IPR017452">
    <property type="entry name" value="GPCR_Rhodpsn_7TM"/>
</dbReference>
<dbReference type="InterPro" id="IPR000725">
    <property type="entry name" value="Olfact_rcpt"/>
</dbReference>
<feature type="transmembrane region" description="Helical" evidence="7">
    <location>
        <begin position="137"/>
        <end position="155"/>
    </location>
</feature>
<keyword evidence="2 6" id="KW-0812">Transmembrane</keyword>
<dbReference type="InterPro" id="IPR000276">
    <property type="entry name" value="GPCR_Rhodpsn"/>
</dbReference>
<dbReference type="PANTHER" id="PTHR26451">
    <property type="entry name" value="G_PROTEIN_RECEP_F1_2 DOMAIN-CONTAINING PROTEIN"/>
    <property type="match status" value="1"/>
</dbReference>
<dbReference type="PROSITE" id="PS50262">
    <property type="entry name" value="G_PROTEIN_RECEP_F1_2"/>
    <property type="match status" value="1"/>
</dbReference>
<keyword evidence="6" id="KW-0675">Receptor</keyword>
<name>A0A8C4ZS56_GADMO</name>
<keyword evidence="3 7" id="KW-1133">Transmembrane helix</keyword>
<evidence type="ECO:0000256" key="4">
    <source>
        <dbReference type="ARBA" id="ARBA00023136"/>
    </source>
</evidence>
<keyword evidence="7" id="KW-1003">Cell membrane</keyword>
<evidence type="ECO:0000256" key="7">
    <source>
        <dbReference type="RuleBase" id="RU363047"/>
    </source>
</evidence>
<dbReference type="GO" id="GO:0005886">
    <property type="term" value="C:plasma membrane"/>
    <property type="evidence" value="ECO:0007669"/>
    <property type="project" value="UniProtKB-SubCell"/>
</dbReference>
<reference evidence="9" key="2">
    <citation type="submission" date="2025-09" db="UniProtKB">
        <authorList>
            <consortium name="Ensembl"/>
        </authorList>
    </citation>
    <scope>IDENTIFICATION</scope>
</reference>
<keyword evidence="7" id="KW-0552">Olfaction</keyword>
<dbReference type="GeneTree" id="ENSGT00950000183023"/>
<feature type="transmembrane region" description="Helical" evidence="7">
    <location>
        <begin position="92"/>
        <end position="117"/>
    </location>
</feature>
<dbReference type="Pfam" id="PF13853">
    <property type="entry name" value="7tm_4"/>
    <property type="match status" value="1"/>
</dbReference>
<evidence type="ECO:0000256" key="1">
    <source>
        <dbReference type="ARBA" id="ARBA00004141"/>
    </source>
</evidence>
<keyword evidence="4 7" id="KW-0472">Membrane</keyword>
<comment type="similarity">
    <text evidence="6">Belongs to the G-protein coupled receptor 1 family.</text>
</comment>
<keyword evidence="7" id="KW-0716">Sensory transduction</keyword>
<evidence type="ECO:0000256" key="3">
    <source>
        <dbReference type="ARBA" id="ARBA00022989"/>
    </source>
</evidence>
<organism evidence="9 10">
    <name type="scientific">Gadus morhua</name>
    <name type="common">Atlantic cod</name>
    <dbReference type="NCBI Taxonomy" id="8049"/>
    <lineage>
        <taxon>Eukaryota</taxon>
        <taxon>Metazoa</taxon>
        <taxon>Chordata</taxon>
        <taxon>Craniata</taxon>
        <taxon>Vertebrata</taxon>
        <taxon>Euteleostomi</taxon>
        <taxon>Actinopterygii</taxon>
        <taxon>Neopterygii</taxon>
        <taxon>Teleostei</taxon>
        <taxon>Neoteleostei</taxon>
        <taxon>Acanthomorphata</taxon>
        <taxon>Zeiogadaria</taxon>
        <taxon>Gadariae</taxon>
        <taxon>Gadiformes</taxon>
        <taxon>Gadoidei</taxon>
        <taxon>Gadidae</taxon>
        <taxon>Gadus</taxon>
    </lineage>
</organism>
<keyword evidence="10" id="KW-1185">Reference proteome</keyword>
<sequence length="325" mass="36935">RCGDHTKCSHGKCPQMSKMRDYLYFVIVLMLYIVIVVANALLIVTICMKRSLHEPMYVFLCSLLVNQLYGSAGLFPFLLLQITSDSHTISRSICFLQIYCLYTYASVEVCNLAVMSYDRYLAICCPLHYKARLTSNKVALLIALVWLYSFIKFLITLCLNLRLKLCGNVIDRLFCFNYDVVLLACSDTTLNNIYGRLPLCRLHVDKILCTNWAVVKLSCVDTSANNLYGFLLMASRTSKTNRRKFFQTCLPHVTTLTVFTLSLMFDTLFSRYGDPYNLPALSNLMAAEFLVVPPLVNPLVYGMNLQRIHSQLLRGLGGSKVRPLT</sequence>
<feature type="transmembrane region" description="Helical" evidence="7">
    <location>
        <begin position="285"/>
        <end position="304"/>
    </location>
</feature>
<dbReference type="PROSITE" id="PS00237">
    <property type="entry name" value="G_PROTEIN_RECEP_F1_1"/>
    <property type="match status" value="1"/>
</dbReference>
<dbReference type="GO" id="GO:0005549">
    <property type="term" value="F:odorant binding"/>
    <property type="evidence" value="ECO:0007669"/>
    <property type="project" value="TreeGrafter"/>
</dbReference>
<evidence type="ECO:0000313" key="9">
    <source>
        <dbReference type="Ensembl" id="ENSGMOP00000019523.2"/>
    </source>
</evidence>
<accession>A0A8C4ZS56</accession>
<keyword evidence="6" id="KW-0297">G-protein coupled receptor</keyword>
<comment type="subcellular location">
    <subcellularLocation>
        <location evidence="7">Cell membrane</location>
        <topology evidence="7">Multi-pass membrane protein</topology>
    </subcellularLocation>
    <subcellularLocation>
        <location evidence="1">Membrane</location>
        <topology evidence="1">Multi-pass membrane protein</topology>
    </subcellularLocation>
</comment>
<proteinExistence type="inferred from homology"/>
<dbReference type="PRINTS" id="PR00245">
    <property type="entry name" value="OLFACTORYR"/>
</dbReference>
<dbReference type="Proteomes" id="UP000694546">
    <property type="component" value="Chromosome 16"/>
</dbReference>
<evidence type="ECO:0000313" key="10">
    <source>
        <dbReference type="Proteomes" id="UP000694546"/>
    </source>
</evidence>
<dbReference type="PRINTS" id="PR00237">
    <property type="entry name" value="GPCRRHODOPSN"/>
</dbReference>
<dbReference type="AlphaFoldDB" id="A0A8C4ZS56"/>